<dbReference type="NCBIfam" id="TIGR03173">
    <property type="entry name" value="pbuX"/>
    <property type="match status" value="1"/>
</dbReference>
<evidence type="ECO:0000313" key="10">
    <source>
        <dbReference type="Proteomes" id="UP001281656"/>
    </source>
</evidence>
<feature type="transmembrane region" description="Helical" evidence="8">
    <location>
        <begin position="422"/>
        <end position="445"/>
    </location>
</feature>
<organism evidence="9 10">
    <name type="scientific">Clostridium tanneri</name>
    <dbReference type="NCBI Taxonomy" id="3037988"/>
    <lineage>
        <taxon>Bacteria</taxon>
        <taxon>Bacillati</taxon>
        <taxon>Bacillota</taxon>
        <taxon>Clostridia</taxon>
        <taxon>Eubacteriales</taxon>
        <taxon>Clostridiaceae</taxon>
        <taxon>Clostridium</taxon>
    </lineage>
</organism>
<feature type="transmembrane region" description="Helical" evidence="8">
    <location>
        <begin position="252"/>
        <end position="272"/>
    </location>
</feature>
<comment type="subcellular location">
    <subcellularLocation>
        <location evidence="1">Cell membrane</location>
        <topology evidence="1">Multi-pass membrane protein</topology>
    </subcellularLocation>
</comment>
<keyword evidence="3" id="KW-0813">Transport</keyword>
<dbReference type="EMBL" id="JARUJP010000011">
    <property type="protein sequence ID" value="MDW8801623.1"/>
    <property type="molecule type" value="Genomic_DNA"/>
</dbReference>
<dbReference type="Proteomes" id="UP001281656">
    <property type="component" value="Unassembled WGS sequence"/>
</dbReference>
<accession>A0ABU4JUM3</accession>
<protein>
    <submittedName>
        <fullName evidence="9">Nucleobase:cation symporter-2 family protein</fullName>
    </submittedName>
</protein>
<evidence type="ECO:0000256" key="6">
    <source>
        <dbReference type="ARBA" id="ARBA00022989"/>
    </source>
</evidence>
<dbReference type="InterPro" id="IPR006042">
    <property type="entry name" value="Xan_ur_permease"/>
</dbReference>
<dbReference type="PANTHER" id="PTHR42810">
    <property type="entry name" value="PURINE PERMEASE C1399.01C-RELATED"/>
    <property type="match status" value="1"/>
</dbReference>
<evidence type="ECO:0000313" key="9">
    <source>
        <dbReference type="EMBL" id="MDW8801623.1"/>
    </source>
</evidence>
<sequence length="453" mass="47726">MENPKISVVENEEQNKIAPVDEKLPISQLIIFGLQHVLVMCAGGVAVSLILGNTLGLSKEQIVFLINADLLMAGVATLIQGVGLKGFAGAKAPLIEGASMAAVNSMVAIGLSYKGDPSLALGTIFCATFISGLIGLLIAPFFGKLLRFFPKVVTGSVITIMGICLIPVAIKWAAGNNPASPDYASPKNIFLALFVLVTILILSKVLKGVWNNISILLGLIIGTIVASIFKMVDYSGVSQAGLIGLDMPFRFGSFHFDITAVISMTLVIFVIMTQATGNIIALHEIVGKPLDEKNLVRGLRAENLSTMIGGVFNTFPRTALGQNIGLVNMTGIKSRYTAVSAGIILIALGFLPKVAALVAAIPYPVLGGAGFMMFGMIMVGGIKSLGEVKFDGTKNGIIVAISIGIAMITLIIPDFYKAFPSWVNTIFQSGMTTGTITAIFLNIVFNELGNSKK</sequence>
<name>A0ABU4JUM3_9CLOT</name>
<evidence type="ECO:0000256" key="3">
    <source>
        <dbReference type="ARBA" id="ARBA00022448"/>
    </source>
</evidence>
<proteinExistence type="inferred from homology"/>
<feature type="transmembrane region" description="Helical" evidence="8">
    <location>
        <begin position="148"/>
        <end position="169"/>
    </location>
</feature>
<keyword evidence="10" id="KW-1185">Reference proteome</keyword>
<feature type="transmembrane region" description="Helical" evidence="8">
    <location>
        <begin position="119"/>
        <end position="141"/>
    </location>
</feature>
<comment type="similarity">
    <text evidence="2">Belongs to the nucleobase:cation symporter-2 (NCS2) (TC 2.A.40) family.</text>
</comment>
<dbReference type="PROSITE" id="PS01116">
    <property type="entry name" value="XANTH_URACIL_PERMASE"/>
    <property type="match status" value="1"/>
</dbReference>
<feature type="transmembrane region" description="Helical" evidence="8">
    <location>
        <begin position="189"/>
        <end position="206"/>
    </location>
</feature>
<evidence type="ECO:0000256" key="2">
    <source>
        <dbReference type="ARBA" id="ARBA00008821"/>
    </source>
</evidence>
<dbReference type="InterPro" id="IPR017588">
    <property type="entry name" value="UacT-like"/>
</dbReference>
<comment type="caution">
    <text evidence="9">The sequence shown here is derived from an EMBL/GenBank/DDBJ whole genome shotgun (WGS) entry which is preliminary data.</text>
</comment>
<dbReference type="RefSeq" id="WP_318798132.1">
    <property type="nucleotide sequence ID" value="NZ_JARUJP010000011.1"/>
</dbReference>
<feature type="transmembrane region" description="Helical" evidence="8">
    <location>
        <begin position="397"/>
        <end position="416"/>
    </location>
</feature>
<feature type="transmembrane region" description="Helical" evidence="8">
    <location>
        <begin position="29"/>
        <end position="50"/>
    </location>
</feature>
<reference evidence="9 10" key="1">
    <citation type="submission" date="2023-04" db="EMBL/GenBank/DDBJ databases">
        <title>Clostridium tannerae sp. nov., isolated from the fecal material of an alpaca.</title>
        <authorList>
            <person name="Miller S."/>
            <person name="Hendry M."/>
            <person name="King J."/>
            <person name="Sankaranarayanan K."/>
            <person name="Lawson P.A."/>
        </authorList>
    </citation>
    <scope>NUCLEOTIDE SEQUENCE [LARGE SCALE GENOMIC DNA]</scope>
    <source>
        <strain evidence="9 10">A1-XYC3</strain>
    </source>
</reference>
<feature type="transmembrane region" description="Helical" evidence="8">
    <location>
        <begin position="62"/>
        <end position="82"/>
    </location>
</feature>
<keyword evidence="7 8" id="KW-0472">Membrane</keyword>
<dbReference type="NCBIfam" id="TIGR00801">
    <property type="entry name" value="ncs2"/>
    <property type="match status" value="1"/>
</dbReference>
<keyword evidence="5 8" id="KW-0812">Transmembrane</keyword>
<keyword evidence="4" id="KW-1003">Cell membrane</keyword>
<evidence type="ECO:0000256" key="5">
    <source>
        <dbReference type="ARBA" id="ARBA00022692"/>
    </source>
</evidence>
<dbReference type="InterPro" id="IPR006043">
    <property type="entry name" value="NCS2"/>
</dbReference>
<feature type="transmembrane region" description="Helical" evidence="8">
    <location>
        <begin position="336"/>
        <end position="359"/>
    </location>
</feature>
<evidence type="ECO:0000256" key="4">
    <source>
        <dbReference type="ARBA" id="ARBA00022475"/>
    </source>
</evidence>
<dbReference type="Pfam" id="PF00860">
    <property type="entry name" value="Xan_ur_permease"/>
    <property type="match status" value="1"/>
</dbReference>
<evidence type="ECO:0000256" key="8">
    <source>
        <dbReference type="SAM" id="Phobius"/>
    </source>
</evidence>
<feature type="transmembrane region" description="Helical" evidence="8">
    <location>
        <begin position="213"/>
        <end position="232"/>
    </location>
</feature>
<keyword evidence="6 8" id="KW-1133">Transmembrane helix</keyword>
<feature type="transmembrane region" description="Helical" evidence="8">
    <location>
        <begin position="365"/>
        <end position="385"/>
    </location>
</feature>
<evidence type="ECO:0000256" key="7">
    <source>
        <dbReference type="ARBA" id="ARBA00023136"/>
    </source>
</evidence>
<evidence type="ECO:0000256" key="1">
    <source>
        <dbReference type="ARBA" id="ARBA00004651"/>
    </source>
</evidence>
<gene>
    <name evidence="9" type="ORF">P8V03_10715</name>
</gene>
<dbReference type="NCBIfam" id="NF037981">
    <property type="entry name" value="NCS2_1"/>
    <property type="match status" value="1"/>
</dbReference>
<dbReference type="PANTHER" id="PTHR42810:SF4">
    <property type="entry name" value="URIC ACID TRANSPORTER UACT"/>
    <property type="match status" value="1"/>
</dbReference>